<feature type="domain" description="Peptidase A1" evidence="9">
    <location>
        <begin position="65"/>
        <end position="411"/>
    </location>
</feature>
<dbReference type="InterPro" id="IPR001969">
    <property type="entry name" value="Aspartic_peptidase_AS"/>
</dbReference>
<dbReference type="AlphaFoldDB" id="A0A060TCE1"/>
<dbReference type="PhylomeDB" id="A0A060TCE1"/>
<organism evidence="10">
    <name type="scientific">Blastobotrys adeninivorans</name>
    <name type="common">Yeast</name>
    <name type="synonym">Arxula adeninivorans</name>
    <dbReference type="NCBI Taxonomy" id="409370"/>
    <lineage>
        <taxon>Eukaryota</taxon>
        <taxon>Fungi</taxon>
        <taxon>Dikarya</taxon>
        <taxon>Ascomycota</taxon>
        <taxon>Saccharomycotina</taxon>
        <taxon>Dipodascomycetes</taxon>
        <taxon>Dipodascales</taxon>
        <taxon>Trichomonascaceae</taxon>
        <taxon>Blastobotrys</taxon>
    </lineage>
</organism>
<comment type="similarity">
    <text evidence="1 7">Belongs to the peptidase A1 family.</text>
</comment>
<feature type="chain" id="PRO_5001588180" evidence="8">
    <location>
        <begin position="24"/>
        <end position="602"/>
    </location>
</feature>
<evidence type="ECO:0000256" key="3">
    <source>
        <dbReference type="ARBA" id="ARBA00022729"/>
    </source>
</evidence>
<proteinExistence type="inferred from homology"/>
<feature type="active site" evidence="6">
    <location>
        <position position="83"/>
    </location>
</feature>
<keyword evidence="2 7" id="KW-0645">Protease</keyword>
<reference evidence="10" key="2">
    <citation type="submission" date="2014-06" db="EMBL/GenBank/DDBJ databases">
        <title>The complete genome of Blastobotrys (Arxula) adeninivorans LS3 - a yeast of biotechnological interest.</title>
        <authorList>
            <person name="Kunze G."/>
            <person name="Gaillardin C."/>
            <person name="Czernicka M."/>
            <person name="Durrens P."/>
            <person name="Martin T."/>
            <person name="Boer E."/>
            <person name="Gabaldon T."/>
            <person name="Cruz J."/>
            <person name="Talla E."/>
            <person name="Marck C."/>
            <person name="Goffeau A."/>
            <person name="Barbe V."/>
            <person name="Baret P."/>
            <person name="Baronian K."/>
            <person name="Beier S."/>
            <person name="Bleykasten C."/>
            <person name="Bode R."/>
            <person name="Casaregola S."/>
            <person name="Despons L."/>
            <person name="Fairhead C."/>
            <person name="Giersberg M."/>
            <person name="Gierski P."/>
            <person name="Hahnel U."/>
            <person name="Hartmann A."/>
            <person name="Jankowska D."/>
            <person name="Jubin C."/>
            <person name="Jung P."/>
            <person name="Lafontaine I."/>
            <person name="Leh-Louis V."/>
            <person name="Lemaire M."/>
            <person name="Marcet-Houben M."/>
            <person name="Mascher M."/>
            <person name="Morel G."/>
            <person name="Richard G.-F."/>
            <person name="Riechen J."/>
            <person name="Sacerdot C."/>
            <person name="Sarkar A."/>
            <person name="Savel G."/>
            <person name="Schacherer J."/>
            <person name="Sherman D."/>
            <person name="Straub M.-L."/>
            <person name="Stein N."/>
            <person name="Thierry A."/>
            <person name="Trautwein-Schult A."/>
            <person name="Westhof E."/>
            <person name="Worch S."/>
            <person name="Dujon B."/>
            <person name="Souciet J.-L."/>
            <person name="Wincker P."/>
            <person name="Scholz U."/>
            <person name="Neuveglise N."/>
        </authorList>
    </citation>
    <scope>NUCLEOTIDE SEQUENCE</scope>
    <source>
        <strain evidence="10">LS3</strain>
    </source>
</reference>
<dbReference type="Gene3D" id="2.40.70.10">
    <property type="entry name" value="Acid Proteases"/>
    <property type="match status" value="2"/>
</dbReference>
<evidence type="ECO:0000256" key="4">
    <source>
        <dbReference type="ARBA" id="ARBA00022750"/>
    </source>
</evidence>
<sequence>MMVHLSPLLILATVLQLRTAVAAGYIQLDTVRKRDANAPPTVYDRMVKRADPHEWTLTNQDNYYYLVNITVGDPPQEFQAHLDTGSSDLWVIDKDNPLCAKTDEQYRLALQFIDYTDCNQSGTFDPDASTTLDMTDEDFFVQYADTRAAEGKFAHDDVTVAGATIKQMKLGVAETTNCTMIIGIGLPSNEYSVLLYNSEPYPNLPARMAQEGLINTNAYSLWLNDVNENKGSVLFGGVDHAKYDGTLQTLPIVDVAYYPPKSSLAVMMSGLTVSPQKDDSDPVQLFSGNIAVTLDSGAAMSYLPYEVVNEIGTALDAEFDFTTEMYYTRCNYEGYFEFEFNGFTIKAPFSDFLTPAPSSDGGYATYSDGTPMCSIGMKQSSYSDGPYSLGDSFLRNAYVVYDLDRMEISLAQAKFGVSDSDIDPIDSNGVPSATRAQGYDQTATAAVLSMETIPANEDFTLTGQPTTLDHTEPPLVTGGFETDFSFDTAPTASYSWASPTFSSFDFSFTTISFSFPTFSLITSAFGGPPDFSSLDISDFGGPTGSFPSVPTSLLASISALRNGGGGGGDSGDGTSTQNRDALRATVALAGLFAVVTTGLIVY</sequence>
<dbReference type="PROSITE" id="PS00141">
    <property type="entry name" value="ASP_PROTEASE"/>
    <property type="match status" value="1"/>
</dbReference>
<dbReference type="InterPro" id="IPR001461">
    <property type="entry name" value="Aspartic_peptidase_A1"/>
</dbReference>
<evidence type="ECO:0000256" key="7">
    <source>
        <dbReference type="RuleBase" id="RU000454"/>
    </source>
</evidence>
<reference evidence="10" key="1">
    <citation type="submission" date="2014-02" db="EMBL/GenBank/DDBJ databases">
        <authorList>
            <person name="Genoscope - CEA"/>
        </authorList>
    </citation>
    <scope>NUCLEOTIDE SEQUENCE</scope>
    <source>
        <strain evidence="10">LS3</strain>
    </source>
</reference>
<dbReference type="GO" id="GO:0006508">
    <property type="term" value="P:proteolysis"/>
    <property type="evidence" value="ECO:0007669"/>
    <property type="project" value="UniProtKB-KW"/>
</dbReference>
<dbReference type="InterPro" id="IPR033876">
    <property type="entry name" value="SAP-like"/>
</dbReference>
<dbReference type="InterPro" id="IPR021109">
    <property type="entry name" value="Peptidase_aspartic_dom_sf"/>
</dbReference>
<keyword evidence="3 8" id="KW-0732">Signal</keyword>
<dbReference type="PANTHER" id="PTHR47966:SF65">
    <property type="entry name" value="ASPARTIC-TYPE ENDOPEPTIDASE"/>
    <property type="match status" value="1"/>
</dbReference>
<feature type="active site" evidence="6">
    <location>
        <position position="295"/>
    </location>
</feature>
<keyword evidence="4 7" id="KW-0064">Aspartyl protease</keyword>
<protein>
    <submittedName>
        <fullName evidence="10">ARAD1B15884p</fullName>
    </submittedName>
</protein>
<dbReference type="SUPFAM" id="SSF50630">
    <property type="entry name" value="Acid proteases"/>
    <property type="match status" value="1"/>
</dbReference>
<dbReference type="EMBL" id="HG937692">
    <property type="protein sequence ID" value="CDP36562.1"/>
    <property type="molecule type" value="Genomic_DNA"/>
</dbReference>
<evidence type="ECO:0000259" key="9">
    <source>
        <dbReference type="PROSITE" id="PS51767"/>
    </source>
</evidence>
<dbReference type="Pfam" id="PF00026">
    <property type="entry name" value="Asp"/>
    <property type="match status" value="1"/>
</dbReference>
<evidence type="ECO:0000313" key="10">
    <source>
        <dbReference type="EMBL" id="CDP36562.1"/>
    </source>
</evidence>
<accession>A0A060TCE1</accession>
<name>A0A060TCE1_BLAAD</name>
<evidence type="ECO:0000256" key="8">
    <source>
        <dbReference type="SAM" id="SignalP"/>
    </source>
</evidence>
<dbReference type="CDD" id="cd05474">
    <property type="entry name" value="SAP_like"/>
    <property type="match status" value="1"/>
</dbReference>
<dbReference type="GO" id="GO:0004190">
    <property type="term" value="F:aspartic-type endopeptidase activity"/>
    <property type="evidence" value="ECO:0007669"/>
    <property type="project" value="UniProtKB-KW"/>
</dbReference>
<dbReference type="PANTHER" id="PTHR47966">
    <property type="entry name" value="BETA-SITE APP-CLEAVING ENZYME, ISOFORM A-RELATED"/>
    <property type="match status" value="1"/>
</dbReference>
<dbReference type="InterPro" id="IPR033121">
    <property type="entry name" value="PEPTIDASE_A1"/>
</dbReference>
<dbReference type="PROSITE" id="PS51767">
    <property type="entry name" value="PEPTIDASE_A1"/>
    <property type="match status" value="1"/>
</dbReference>
<evidence type="ECO:0000256" key="1">
    <source>
        <dbReference type="ARBA" id="ARBA00007447"/>
    </source>
</evidence>
<evidence type="ECO:0000256" key="2">
    <source>
        <dbReference type="ARBA" id="ARBA00022670"/>
    </source>
</evidence>
<dbReference type="FunFam" id="2.40.70.10:FF:000011">
    <property type="entry name" value="Aspartic protease"/>
    <property type="match status" value="1"/>
</dbReference>
<dbReference type="PRINTS" id="PR00792">
    <property type="entry name" value="PEPSIN"/>
</dbReference>
<evidence type="ECO:0000256" key="5">
    <source>
        <dbReference type="ARBA" id="ARBA00022801"/>
    </source>
</evidence>
<keyword evidence="5 7" id="KW-0378">Hydrolase</keyword>
<evidence type="ECO:0000256" key="6">
    <source>
        <dbReference type="PIRSR" id="PIRSR601461-1"/>
    </source>
</evidence>
<gene>
    <name evidence="10" type="ORF">GNLVRS02_ARAD1B15884g</name>
</gene>
<feature type="signal peptide" evidence="8">
    <location>
        <begin position="1"/>
        <end position="23"/>
    </location>
</feature>